<evidence type="ECO:0000313" key="2">
    <source>
        <dbReference type="Proteomes" id="UP000792457"/>
    </source>
</evidence>
<dbReference type="Proteomes" id="UP000792457">
    <property type="component" value="Unassembled WGS sequence"/>
</dbReference>
<evidence type="ECO:0000313" key="1">
    <source>
        <dbReference type="EMBL" id="KAG8239050.1"/>
    </source>
</evidence>
<protein>
    <submittedName>
        <fullName evidence="1">Uncharacterized protein</fullName>
    </submittedName>
</protein>
<dbReference type="EMBL" id="KZ309500">
    <property type="protein sequence ID" value="KAG8239050.1"/>
    <property type="molecule type" value="Genomic_DNA"/>
</dbReference>
<reference evidence="1" key="1">
    <citation type="submission" date="2013-04" db="EMBL/GenBank/DDBJ databases">
        <authorList>
            <person name="Qu J."/>
            <person name="Murali S.C."/>
            <person name="Bandaranaike D."/>
            <person name="Bellair M."/>
            <person name="Blankenburg K."/>
            <person name="Chao H."/>
            <person name="Dinh H."/>
            <person name="Doddapaneni H."/>
            <person name="Downs B."/>
            <person name="Dugan-Rocha S."/>
            <person name="Elkadiri S."/>
            <person name="Gnanaolivu R.D."/>
            <person name="Hernandez B."/>
            <person name="Javaid M."/>
            <person name="Jayaseelan J.C."/>
            <person name="Lee S."/>
            <person name="Li M."/>
            <person name="Ming W."/>
            <person name="Munidasa M."/>
            <person name="Muniz J."/>
            <person name="Nguyen L."/>
            <person name="Ongeri F."/>
            <person name="Osuji N."/>
            <person name="Pu L.-L."/>
            <person name="Puazo M."/>
            <person name="Qu C."/>
            <person name="Quiroz J."/>
            <person name="Raj R."/>
            <person name="Weissenberger G."/>
            <person name="Xin Y."/>
            <person name="Zou X."/>
            <person name="Han Y."/>
            <person name="Richards S."/>
            <person name="Worley K."/>
            <person name="Muzny D."/>
            <person name="Gibbs R."/>
        </authorList>
    </citation>
    <scope>NUCLEOTIDE SEQUENCE</scope>
    <source>
        <strain evidence="1">Sampled in the wild</strain>
    </source>
</reference>
<gene>
    <name evidence="1" type="ORF">J437_LFUL016687</name>
</gene>
<reference evidence="1" key="2">
    <citation type="submission" date="2017-10" db="EMBL/GenBank/DDBJ databases">
        <title>Ladona fulva Genome sequencing and assembly.</title>
        <authorList>
            <person name="Murali S."/>
            <person name="Richards S."/>
            <person name="Bandaranaike D."/>
            <person name="Bellair M."/>
            <person name="Blankenburg K."/>
            <person name="Chao H."/>
            <person name="Dinh H."/>
            <person name="Doddapaneni H."/>
            <person name="Dugan-Rocha S."/>
            <person name="Elkadiri S."/>
            <person name="Gnanaolivu R."/>
            <person name="Hernandez B."/>
            <person name="Skinner E."/>
            <person name="Javaid M."/>
            <person name="Lee S."/>
            <person name="Li M."/>
            <person name="Ming W."/>
            <person name="Munidasa M."/>
            <person name="Muniz J."/>
            <person name="Nguyen L."/>
            <person name="Hughes D."/>
            <person name="Osuji N."/>
            <person name="Pu L.-L."/>
            <person name="Puazo M."/>
            <person name="Qu C."/>
            <person name="Quiroz J."/>
            <person name="Raj R."/>
            <person name="Weissenberger G."/>
            <person name="Xin Y."/>
            <person name="Zou X."/>
            <person name="Han Y."/>
            <person name="Worley K."/>
            <person name="Muzny D."/>
            <person name="Gibbs R."/>
        </authorList>
    </citation>
    <scope>NUCLEOTIDE SEQUENCE</scope>
    <source>
        <strain evidence="1">Sampled in the wild</strain>
    </source>
</reference>
<accession>A0A8K0KQ99</accession>
<name>A0A8K0KQ99_LADFU</name>
<dbReference type="AlphaFoldDB" id="A0A8K0KQ99"/>
<proteinExistence type="predicted"/>
<sequence>MENMDQNKIIGDSEISDEEFIEMRSLLYQSTVEHINKITKGILNLTEDLQNIRSKTEQTENCIVEVLNRIEAYE</sequence>
<keyword evidence="2" id="KW-1185">Reference proteome</keyword>
<comment type="caution">
    <text evidence="1">The sequence shown here is derived from an EMBL/GenBank/DDBJ whole genome shotgun (WGS) entry which is preliminary data.</text>
</comment>
<organism evidence="1 2">
    <name type="scientific">Ladona fulva</name>
    <name type="common">Scarce chaser dragonfly</name>
    <name type="synonym">Libellula fulva</name>
    <dbReference type="NCBI Taxonomy" id="123851"/>
    <lineage>
        <taxon>Eukaryota</taxon>
        <taxon>Metazoa</taxon>
        <taxon>Ecdysozoa</taxon>
        <taxon>Arthropoda</taxon>
        <taxon>Hexapoda</taxon>
        <taxon>Insecta</taxon>
        <taxon>Pterygota</taxon>
        <taxon>Palaeoptera</taxon>
        <taxon>Odonata</taxon>
        <taxon>Epiprocta</taxon>
        <taxon>Anisoptera</taxon>
        <taxon>Libelluloidea</taxon>
        <taxon>Libellulidae</taxon>
        <taxon>Ladona</taxon>
    </lineage>
</organism>